<dbReference type="PROSITE" id="PS50404">
    <property type="entry name" value="GST_NTER"/>
    <property type="match status" value="1"/>
</dbReference>
<evidence type="ECO:0000256" key="1">
    <source>
        <dbReference type="ARBA" id="ARBA00007409"/>
    </source>
</evidence>
<dbReference type="Pfam" id="PF02798">
    <property type="entry name" value="GST_N"/>
    <property type="match status" value="1"/>
</dbReference>
<dbReference type="SFLD" id="SFLDG00358">
    <property type="entry name" value="Main_(cytGST)"/>
    <property type="match status" value="1"/>
</dbReference>
<dbReference type="OMA" id="KEPWFTK"/>
<evidence type="ECO:0000313" key="4">
    <source>
        <dbReference type="EMBL" id="KYQ99990.1"/>
    </source>
</evidence>
<sequence>MEPIENKLNLYSNNAPSPHSVHILLDALGIDFQYNKVNVWAGENKTDVYKRINPNGKIPAIIDKRDGKSITIFESGAILQYLGETSGRYLPDRVSRPNDHWETIEWLFWHNSSFAPFLSEFCTNHYFVPKQIPEAQERLLTVVQRVFNVLNDHLATRQFVAANELTIADFALFTWLIYLRFGFLPNYKEYTNIVRYFESLEKIPSFKKEIDVILSLNFNGNKPKF</sequence>
<dbReference type="InParanoid" id="A0A152A1P4"/>
<dbReference type="InterPro" id="IPR036282">
    <property type="entry name" value="Glutathione-S-Trfase_C_sf"/>
</dbReference>
<dbReference type="SUPFAM" id="SSF52833">
    <property type="entry name" value="Thioredoxin-like"/>
    <property type="match status" value="1"/>
</dbReference>
<evidence type="ECO:0000259" key="2">
    <source>
        <dbReference type="PROSITE" id="PS50404"/>
    </source>
</evidence>
<dbReference type="Pfam" id="PF13410">
    <property type="entry name" value="GST_C_2"/>
    <property type="match status" value="1"/>
</dbReference>
<dbReference type="FunCoup" id="A0A152A1P4">
    <property type="interactions" value="18"/>
</dbReference>
<dbReference type="EMBL" id="LODT01000018">
    <property type="protein sequence ID" value="KYQ99990.1"/>
    <property type="molecule type" value="Genomic_DNA"/>
</dbReference>
<keyword evidence="4" id="KW-0808">Transferase</keyword>
<dbReference type="InterPro" id="IPR040079">
    <property type="entry name" value="Glutathione_S-Trfase"/>
</dbReference>
<gene>
    <name evidence="4" type="ORF">DLAC_03483</name>
</gene>
<dbReference type="SUPFAM" id="SSF47616">
    <property type="entry name" value="GST C-terminal domain-like"/>
    <property type="match status" value="1"/>
</dbReference>
<dbReference type="InterPro" id="IPR004045">
    <property type="entry name" value="Glutathione_S-Trfase_N"/>
</dbReference>
<dbReference type="Proteomes" id="UP000076078">
    <property type="component" value="Unassembled WGS sequence"/>
</dbReference>
<dbReference type="InterPro" id="IPR036249">
    <property type="entry name" value="Thioredoxin-like_sf"/>
</dbReference>
<dbReference type="Gene3D" id="3.40.30.10">
    <property type="entry name" value="Glutaredoxin"/>
    <property type="match status" value="1"/>
</dbReference>
<name>A0A152A1P4_TIELA</name>
<reference evidence="4 5" key="1">
    <citation type="submission" date="2015-12" db="EMBL/GenBank/DDBJ databases">
        <title>Dictyostelia acquired genes for synthesis and detection of signals that induce cell-type specialization by lateral gene transfer from prokaryotes.</title>
        <authorList>
            <person name="Gloeckner G."/>
            <person name="Schaap P."/>
        </authorList>
    </citation>
    <scope>NUCLEOTIDE SEQUENCE [LARGE SCALE GENOMIC DNA]</scope>
    <source>
        <strain evidence="4 5">TK</strain>
    </source>
</reference>
<comment type="similarity">
    <text evidence="1">Belongs to the GST superfamily.</text>
</comment>
<dbReference type="SFLD" id="SFLDS00019">
    <property type="entry name" value="Glutathione_Transferase_(cytos"/>
    <property type="match status" value="1"/>
</dbReference>
<accession>A0A152A1P4</accession>
<comment type="caution">
    <text evidence="4">The sequence shown here is derived from an EMBL/GenBank/DDBJ whole genome shotgun (WGS) entry which is preliminary data.</text>
</comment>
<organism evidence="4 5">
    <name type="scientific">Tieghemostelium lacteum</name>
    <name type="common">Slime mold</name>
    <name type="synonym">Dictyostelium lacteum</name>
    <dbReference type="NCBI Taxonomy" id="361077"/>
    <lineage>
        <taxon>Eukaryota</taxon>
        <taxon>Amoebozoa</taxon>
        <taxon>Evosea</taxon>
        <taxon>Eumycetozoa</taxon>
        <taxon>Dictyostelia</taxon>
        <taxon>Dictyosteliales</taxon>
        <taxon>Raperosteliaceae</taxon>
        <taxon>Tieghemostelium</taxon>
    </lineage>
</organism>
<feature type="domain" description="GST C-terminal" evidence="3">
    <location>
        <begin position="96"/>
        <end position="225"/>
    </location>
</feature>
<evidence type="ECO:0000313" key="5">
    <source>
        <dbReference type="Proteomes" id="UP000076078"/>
    </source>
</evidence>
<protein>
    <submittedName>
        <fullName evidence="4">Putative glutathione S-transferase</fullName>
    </submittedName>
</protein>
<proteinExistence type="inferred from homology"/>
<dbReference type="AlphaFoldDB" id="A0A152A1P4"/>
<dbReference type="PANTHER" id="PTHR44051">
    <property type="entry name" value="GLUTATHIONE S-TRANSFERASE-RELATED"/>
    <property type="match status" value="1"/>
</dbReference>
<dbReference type="PROSITE" id="PS50405">
    <property type="entry name" value="GST_CTER"/>
    <property type="match status" value="1"/>
</dbReference>
<dbReference type="InterPro" id="IPR010987">
    <property type="entry name" value="Glutathione-S-Trfase_C-like"/>
</dbReference>
<feature type="domain" description="GST N-terminal" evidence="2">
    <location>
        <begin position="5"/>
        <end position="90"/>
    </location>
</feature>
<dbReference type="Gene3D" id="1.20.1050.10">
    <property type="match status" value="1"/>
</dbReference>
<evidence type="ECO:0000259" key="3">
    <source>
        <dbReference type="PROSITE" id="PS50405"/>
    </source>
</evidence>
<dbReference type="PANTHER" id="PTHR44051:SF8">
    <property type="entry name" value="GLUTATHIONE S-TRANSFERASE GSTA"/>
    <property type="match status" value="1"/>
</dbReference>
<dbReference type="STRING" id="361077.A0A152A1P4"/>
<dbReference type="GO" id="GO:0016740">
    <property type="term" value="F:transferase activity"/>
    <property type="evidence" value="ECO:0007669"/>
    <property type="project" value="UniProtKB-KW"/>
</dbReference>
<dbReference type="OrthoDB" id="14146at2759"/>
<keyword evidence="5" id="KW-1185">Reference proteome</keyword>